<protein>
    <submittedName>
        <fullName evidence="6">Velvet factor</fullName>
    </submittedName>
</protein>
<dbReference type="InterPro" id="IPR021740">
    <property type="entry name" value="Velvet"/>
</dbReference>
<dbReference type="InterPro" id="IPR037525">
    <property type="entry name" value="Velvet_dom"/>
</dbReference>
<feature type="non-terminal residue" evidence="6">
    <location>
        <position position="98"/>
    </location>
</feature>
<dbReference type="GO" id="GO:0005634">
    <property type="term" value="C:nucleus"/>
    <property type="evidence" value="ECO:0007669"/>
    <property type="project" value="UniProtKB-SubCell"/>
</dbReference>
<gene>
    <name evidence="6" type="ORF">BJ085DRAFT_9622</name>
</gene>
<reference evidence="7" key="1">
    <citation type="journal article" date="2018" name="Nat. Microbiol.">
        <title>Leveraging single-cell genomics to expand the fungal tree of life.</title>
        <authorList>
            <person name="Ahrendt S.R."/>
            <person name="Quandt C.A."/>
            <person name="Ciobanu D."/>
            <person name="Clum A."/>
            <person name="Salamov A."/>
            <person name="Andreopoulos B."/>
            <person name="Cheng J.F."/>
            <person name="Woyke T."/>
            <person name="Pelin A."/>
            <person name="Henrissat B."/>
            <person name="Reynolds N.K."/>
            <person name="Benny G.L."/>
            <person name="Smith M.E."/>
            <person name="James T.Y."/>
            <person name="Grigoriev I.V."/>
        </authorList>
    </citation>
    <scope>NUCLEOTIDE SEQUENCE [LARGE SCALE GENOMIC DNA]</scope>
    <source>
        <strain evidence="7">RSA 468</strain>
    </source>
</reference>
<organism evidence="6 7">
    <name type="scientific">Dimargaris cristalligena</name>
    <dbReference type="NCBI Taxonomy" id="215637"/>
    <lineage>
        <taxon>Eukaryota</taxon>
        <taxon>Fungi</taxon>
        <taxon>Fungi incertae sedis</taxon>
        <taxon>Zoopagomycota</taxon>
        <taxon>Kickxellomycotina</taxon>
        <taxon>Dimargaritomycetes</taxon>
        <taxon>Dimargaritales</taxon>
        <taxon>Dimargaritaceae</taxon>
        <taxon>Dimargaris</taxon>
    </lineage>
</organism>
<dbReference type="PANTHER" id="PTHR33572">
    <property type="entry name" value="SPORE DEVELOPMENT REGULATOR VOSA"/>
    <property type="match status" value="1"/>
</dbReference>
<dbReference type="Pfam" id="PF11754">
    <property type="entry name" value="Velvet"/>
    <property type="match status" value="1"/>
</dbReference>
<evidence type="ECO:0000256" key="3">
    <source>
        <dbReference type="ARBA" id="ARBA00023163"/>
    </source>
</evidence>
<evidence type="ECO:0000256" key="4">
    <source>
        <dbReference type="ARBA" id="ARBA00023242"/>
    </source>
</evidence>
<keyword evidence="4" id="KW-0539">Nucleus</keyword>
<dbReference type="Gene3D" id="2.60.40.3960">
    <property type="entry name" value="Velvet domain"/>
    <property type="match status" value="1"/>
</dbReference>
<evidence type="ECO:0000313" key="7">
    <source>
        <dbReference type="Proteomes" id="UP000268162"/>
    </source>
</evidence>
<comment type="subcellular location">
    <subcellularLocation>
        <location evidence="1">Nucleus</location>
    </subcellularLocation>
</comment>
<evidence type="ECO:0000256" key="2">
    <source>
        <dbReference type="ARBA" id="ARBA00023015"/>
    </source>
</evidence>
<dbReference type="PANTHER" id="PTHR33572:SF18">
    <property type="entry name" value="SPORE DEVELOPMENT REGULATOR VOSA"/>
    <property type="match status" value="1"/>
</dbReference>
<name>A0A4P9ZYU0_9FUNG</name>
<feature type="non-terminal residue" evidence="6">
    <location>
        <position position="1"/>
    </location>
</feature>
<proteinExistence type="predicted"/>
<dbReference type="InterPro" id="IPR038491">
    <property type="entry name" value="Velvet_dom_sf"/>
</dbReference>
<evidence type="ECO:0000259" key="5">
    <source>
        <dbReference type="PROSITE" id="PS51821"/>
    </source>
</evidence>
<dbReference type="PROSITE" id="PS51821">
    <property type="entry name" value="VELVET"/>
    <property type="match status" value="1"/>
</dbReference>
<accession>A0A4P9ZYU0</accession>
<dbReference type="EMBL" id="ML002355">
    <property type="protein sequence ID" value="RKP38548.1"/>
    <property type="molecule type" value="Genomic_DNA"/>
</dbReference>
<dbReference type="Proteomes" id="UP000268162">
    <property type="component" value="Unassembled WGS sequence"/>
</dbReference>
<keyword evidence="7" id="KW-1185">Reference proteome</keyword>
<keyword evidence="2" id="KW-0805">Transcription regulation</keyword>
<keyword evidence="3" id="KW-0804">Transcription</keyword>
<evidence type="ECO:0000313" key="6">
    <source>
        <dbReference type="EMBL" id="RKP38548.1"/>
    </source>
</evidence>
<dbReference type="AlphaFoldDB" id="A0A4P9ZYU0"/>
<sequence length="98" mass="10992">HIIRGSVVSSIYHAKDTDNVEGAFFVFPDISVRVEGTYRLKFSLFEIVGSVVYFCKSVLSSPFTVYSAKKFPGMDPSTSLSQTFAKQGLKVRMRSENR</sequence>
<feature type="domain" description="Velvet" evidence="5">
    <location>
        <begin position="1"/>
        <end position="94"/>
    </location>
</feature>
<evidence type="ECO:0000256" key="1">
    <source>
        <dbReference type="ARBA" id="ARBA00004123"/>
    </source>
</evidence>
<dbReference type="STRING" id="215637.A0A4P9ZYU0"/>